<dbReference type="Proteomes" id="UP000006038">
    <property type="component" value="Chromosome 5"/>
</dbReference>
<dbReference type="EnsemblPlants" id="OB05G19480.1">
    <property type="protein sequence ID" value="OB05G19480.1"/>
    <property type="gene ID" value="OB05G19480"/>
</dbReference>
<dbReference type="AlphaFoldDB" id="J3M5S4"/>
<accession>J3M5S4</accession>
<evidence type="ECO:0000313" key="1">
    <source>
        <dbReference type="EnsemblPlants" id="OB05G19480.1"/>
    </source>
</evidence>
<reference evidence="1" key="1">
    <citation type="journal article" date="2013" name="Nat. Commun.">
        <title>Whole-genome sequencing of Oryza brachyantha reveals mechanisms underlying Oryza genome evolution.</title>
        <authorList>
            <person name="Chen J."/>
            <person name="Huang Q."/>
            <person name="Gao D."/>
            <person name="Wang J."/>
            <person name="Lang Y."/>
            <person name="Liu T."/>
            <person name="Li B."/>
            <person name="Bai Z."/>
            <person name="Luis Goicoechea J."/>
            <person name="Liang C."/>
            <person name="Chen C."/>
            <person name="Zhang W."/>
            <person name="Sun S."/>
            <person name="Liao Y."/>
            <person name="Zhang X."/>
            <person name="Yang L."/>
            <person name="Song C."/>
            <person name="Wang M."/>
            <person name="Shi J."/>
            <person name="Liu G."/>
            <person name="Liu J."/>
            <person name="Zhou H."/>
            <person name="Zhou W."/>
            <person name="Yu Q."/>
            <person name="An N."/>
            <person name="Chen Y."/>
            <person name="Cai Q."/>
            <person name="Wang B."/>
            <person name="Liu B."/>
            <person name="Min J."/>
            <person name="Huang Y."/>
            <person name="Wu H."/>
            <person name="Li Z."/>
            <person name="Zhang Y."/>
            <person name="Yin Y."/>
            <person name="Song W."/>
            <person name="Jiang J."/>
            <person name="Jackson S.A."/>
            <person name="Wing R.A."/>
            <person name="Wang J."/>
            <person name="Chen M."/>
        </authorList>
    </citation>
    <scope>NUCLEOTIDE SEQUENCE [LARGE SCALE GENOMIC DNA]</scope>
    <source>
        <strain evidence="1">cv. IRGC 101232</strain>
    </source>
</reference>
<name>J3M5S4_ORYBR</name>
<dbReference type="HOGENOM" id="CLU_2053251_0_0_1"/>
<proteinExistence type="predicted"/>
<reference evidence="1" key="2">
    <citation type="submission" date="2013-04" db="UniProtKB">
        <authorList>
            <consortium name="EnsemblPlants"/>
        </authorList>
    </citation>
    <scope>IDENTIFICATION</scope>
</reference>
<organism evidence="1">
    <name type="scientific">Oryza brachyantha</name>
    <name type="common">malo sina</name>
    <dbReference type="NCBI Taxonomy" id="4533"/>
    <lineage>
        <taxon>Eukaryota</taxon>
        <taxon>Viridiplantae</taxon>
        <taxon>Streptophyta</taxon>
        <taxon>Embryophyta</taxon>
        <taxon>Tracheophyta</taxon>
        <taxon>Spermatophyta</taxon>
        <taxon>Magnoliopsida</taxon>
        <taxon>Liliopsida</taxon>
        <taxon>Poales</taxon>
        <taxon>Poaceae</taxon>
        <taxon>BOP clade</taxon>
        <taxon>Oryzoideae</taxon>
        <taxon>Oryzeae</taxon>
        <taxon>Oryzinae</taxon>
        <taxon>Oryza</taxon>
    </lineage>
</organism>
<protein>
    <submittedName>
        <fullName evidence="1">Uncharacterized protein</fullName>
    </submittedName>
</protein>
<sequence length="120" mass="13231">MPSLGELDIETLRKAKSLSRLRAESCDLTNIGVTELLECLPSNLTLRDYSYCLYAAVQVFTVPSAALGGLHASLDGNSDEVIDISEAILRINQEIDAALHEEHQIWGRMSQISLTYPRPS</sequence>
<evidence type="ECO:0000313" key="2">
    <source>
        <dbReference type="Proteomes" id="UP000006038"/>
    </source>
</evidence>
<dbReference type="Gramene" id="OB05G19480.1">
    <property type="protein sequence ID" value="OB05G19480.1"/>
    <property type="gene ID" value="OB05G19480"/>
</dbReference>
<keyword evidence="2" id="KW-1185">Reference proteome</keyword>